<evidence type="ECO:0000259" key="5">
    <source>
        <dbReference type="Pfam" id="PF22926"/>
    </source>
</evidence>
<dbReference type="InterPro" id="IPR004146">
    <property type="entry name" value="DC1"/>
</dbReference>
<protein>
    <recommendedName>
        <fullName evidence="8">Phorbol-ester/DAG-type domain-containing protein</fullName>
    </recommendedName>
</protein>
<evidence type="ECO:0000313" key="6">
    <source>
        <dbReference type="EMBL" id="KFK35150.1"/>
    </source>
</evidence>
<keyword evidence="3" id="KW-1133">Transmembrane helix</keyword>
<feature type="domain" description="DC1" evidence="4">
    <location>
        <begin position="332"/>
        <end position="381"/>
    </location>
</feature>
<dbReference type="InterPro" id="IPR053192">
    <property type="entry name" value="Vacuole_Formation_Reg"/>
</dbReference>
<reference evidence="7" key="1">
    <citation type="journal article" date="2015" name="Nat. Plants">
        <title>Genome expansion of Arabis alpina linked with retrotransposition and reduced symmetric DNA methylation.</title>
        <authorList>
            <person name="Willing E.M."/>
            <person name="Rawat V."/>
            <person name="Mandakova T."/>
            <person name="Maumus F."/>
            <person name="James G.V."/>
            <person name="Nordstroem K.J."/>
            <person name="Becker C."/>
            <person name="Warthmann N."/>
            <person name="Chica C."/>
            <person name="Szarzynska B."/>
            <person name="Zytnicki M."/>
            <person name="Albani M.C."/>
            <person name="Kiefer C."/>
            <person name="Bergonzi S."/>
            <person name="Castaings L."/>
            <person name="Mateos J.L."/>
            <person name="Berns M.C."/>
            <person name="Bujdoso N."/>
            <person name="Piofczyk T."/>
            <person name="de Lorenzo L."/>
            <person name="Barrero-Sicilia C."/>
            <person name="Mateos I."/>
            <person name="Piednoel M."/>
            <person name="Hagmann J."/>
            <person name="Chen-Min-Tao R."/>
            <person name="Iglesias-Fernandez R."/>
            <person name="Schuster S.C."/>
            <person name="Alonso-Blanco C."/>
            <person name="Roudier F."/>
            <person name="Carbonero P."/>
            <person name="Paz-Ares J."/>
            <person name="Davis S.J."/>
            <person name="Pecinka A."/>
            <person name="Quesneville H."/>
            <person name="Colot V."/>
            <person name="Lysak M.A."/>
            <person name="Weigel D."/>
            <person name="Coupland G."/>
            <person name="Schneeberger K."/>
        </authorList>
    </citation>
    <scope>NUCLEOTIDE SEQUENCE [LARGE SCALE GENOMIC DNA]</scope>
    <source>
        <strain evidence="7">cv. Pajares</strain>
    </source>
</reference>
<evidence type="ECO:0000256" key="1">
    <source>
        <dbReference type="ARBA" id="ARBA00022737"/>
    </source>
</evidence>
<evidence type="ECO:0000256" key="2">
    <source>
        <dbReference type="SAM" id="MobiDB-lite"/>
    </source>
</evidence>
<name>A0A087GZ48_ARAAL</name>
<feature type="domain" description="DC1-like C-terminal" evidence="5">
    <location>
        <begin position="581"/>
        <end position="626"/>
    </location>
</feature>
<evidence type="ECO:0000313" key="7">
    <source>
        <dbReference type="Proteomes" id="UP000029120"/>
    </source>
</evidence>
<organism evidence="6 7">
    <name type="scientific">Arabis alpina</name>
    <name type="common">Alpine rock-cress</name>
    <dbReference type="NCBI Taxonomy" id="50452"/>
    <lineage>
        <taxon>Eukaryota</taxon>
        <taxon>Viridiplantae</taxon>
        <taxon>Streptophyta</taxon>
        <taxon>Embryophyta</taxon>
        <taxon>Tracheophyta</taxon>
        <taxon>Spermatophyta</taxon>
        <taxon>Magnoliopsida</taxon>
        <taxon>eudicotyledons</taxon>
        <taxon>Gunneridae</taxon>
        <taxon>Pentapetalae</taxon>
        <taxon>rosids</taxon>
        <taxon>malvids</taxon>
        <taxon>Brassicales</taxon>
        <taxon>Brassicaceae</taxon>
        <taxon>Arabideae</taxon>
        <taxon>Arabis</taxon>
    </lineage>
</organism>
<dbReference type="InterPro" id="IPR046349">
    <property type="entry name" value="C1-like_sf"/>
</dbReference>
<dbReference type="SUPFAM" id="SSF57889">
    <property type="entry name" value="Cysteine-rich domain"/>
    <property type="match status" value="4"/>
</dbReference>
<dbReference type="Gramene" id="KFK35150">
    <property type="protein sequence ID" value="KFK35150"/>
    <property type="gene ID" value="AALP_AA5G244900"/>
</dbReference>
<keyword evidence="1" id="KW-0677">Repeat</keyword>
<dbReference type="Pfam" id="PF03107">
    <property type="entry name" value="C1_2"/>
    <property type="match status" value="4"/>
</dbReference>
<sequence length="636" mass="74081">MDENLRSDGEIGKIQKSSENQRSYEDWGNEEAPRCIVSDPAHPHKVSRVAGSETKQDCSSCGKRSTSWYVRDNENLHYYCTICKVEFHHECLGIPSKMIHPYHPQHPLTFSFLKNETGMIVDTNFGEFFNVRENGVEEFKKTFVPVSNSSIIFDKCTWCGKFLRTWLYRCQICNFTLDLNCATKKPPHTIQNPKSHHHSISLFPRPLSFPCNACGLINVMEPGYACYQCYYFVHESCIDLPRVMKITRHPHRLYHTPNLPPKVSSCRICYRNVDIKYGQYSCNHEDCSYVVHSKCATDKNVWDGEELEWVPEESEEIVAPYKKAGHGLIEHFCHDHHYLKLEKYNSTRDSGKQCQACMRSITSHDFYNCVECDYFLHEVCANLPRQLDHALHNHTLSMDPYPRHCDDYHALSCFICSRESSGWKYICKKGRGPCTKFQVDVNCVLVPECFTHESHPEHLLFISSTYDHYDRKFRCQGCKKECFRNCLRCTICEFAICFKCSTIPYELYYKYDEHPLSLCHGESGVDDMYWCEVCETRLDPREWFYTNKEGCTTIHLTCLFGDIAYMKSGHTISCQDVYKVVVVSNGSSRPICHTNIFHQHRCTHPLYLKVYILGGTVIAFCSFHCLIMYMQRILFS</sequence>
<gene>
    <name evidence="6" type="ordered locus">AALP_Aa5g244900</name>
</gene>
<feature type="domain" description="DC1" evidence="4">
    <location>
        <begin position="194"/>
        <end position="238"/>
    </location>
</feature>
<dbReference type="PANTHER" id="PTHR32410">
    <property type="entry name" value="CYSTEINE/HISTIDINE-RICH C1 DOMAIN FAMILY PROTEIN"/>
    <property type="match status" value="1"/>
</dbReference>
<dbReference type="PANTHER" id="PTHR32410:SF168">
    <property type="entry name" value="CYSTEINE_HISTIDINE-RICH C1 DOMAIN FAMILY PROTEIN"/>
    <property type="match status" value="1"/>
</dbReference>
<dbReference type="AlphaFoldDB" id="A0A087GZ48"/>
<keyword evidence="7" id="KW-1185">Reference proteome</keyword>
<dbReference type="OrthoDB" id="1021545at2759"/>
<dbReference type="Proteomes" id="UP000029120">
    <property type="component" value="Chromosome 5"/>
</dbReference>
<evidence type="ECO:0000256" key="3">
    <source>
        <dbReference type="SAM" id="Phobius"/>
    </source>
</evidence>
<evidence type="ECO:0008006" key="8">
    <source>
        <dbReference type="Google" id="ProtNLM"/>
    </source>
</evidence>
<dbReference type="InterPro" id="IPR054483">
    <property type="entry name" value="DC1-like_CT"/>
</dbReference>
<feature type="region of interest" description="Disordered" evidence="2">
    <location>
        <begin position="1"/>
        <end position="27"/>
    </location>
</feature>
<dbReference type="EMBL" id="CM002873">
    <property type="protein sequence ID" value="KFK35150.1"/>
    <property type="molecule type" value="Genomic_DNA"/>
</dbReference>
<feature type="domain" description="DC1" evidence="4">
    <location>
        <begin position="511"/>
        <end position="558"/>
    </location>
</feature>
<dbReference type="Pfam" id="PF22926">
    <property type="entry name" value="C1-like_CT"/>
    <property type="match status" value="1"/>
</dbReference>
<feature type="domain" description="DC1" evidence="4">
    <location>
        <begin position="248"/>
        <end position="296"/>
    </location>
</feature>
<dbReference type="eggNOG" id="ENOG502QSIX">
    <property type="taxonomic scope" value="Eukaryota"/>
</dbReference>
<feature type="transmembrane region" description="Helical" evidence="3">
    <location>
        <begin position="610"/>
        <end position="630"/>
    </location>
</feature>
<dbReference type="OMA" id="HGENDDV"/>
<keyword evidence="3" id="KW-0812">Transmembrane</keyword>
<keyword evidence="3" id="KW-0472">Membrane</keyword>
<proteinExistence type="predicted"/>
<feature type="compositionally biased region" description="Basic and acidic residues" evidence="2">
    <location>
        <begin position="1"/>
        <end position="13"/>
    </location>
</feature>
<accession>A0A087GZ48</accession>
<evidence type="ECO:0000259" key="4">
    <source>
        <dbReference type="Pfam" id="PF03107"/>
    </source>
</evidence>